<accession>A0A5B7K5Z6</accession>
<keyword evidence="3" id="KW-1185">Reference proteome</keyword>
<reference evidence="2 3" key="1">
    <citation type="submission" date="2019-05" db="EMBL/GenBank/DDBJ databases">
        <title>Another draft genome of Portunus trituberculatus and its Hox gene families provides insights of decapod evolution.</title>
        <authorList>
            <person name="Jeong J.-H."/>
            <person name="Song I."/>
            <person name="Kim S."/>
            <person name="Choi T."/>
            <person name="Kim D."/>
            <person name="Ryu S."/>
            <person name="Kim W."/>
        </authorList>
    </citation>
    <scope>NUCLEOTIDE SEQUENCE [LARGE SCALE GENOMIC DNA]</scope>
    <source>
        <tissue evidence="2">Muscle</tissue>
    </source>
</reference>
<dbReference type="EMBL" id="VSRR010124077">
    <property type="protein sequence ID" value="MPD00718.1"/>
    <property type="molecule type" value="Genomic_DNA"/>
</dbReference>
<comment type="caution">
    <text evidence="2">The sequence shown here is derived from an EMBL/GenBank/DDBJ whole genome shotgun (WGS) entry which is preliminary data.</text>
</comment>
<sequence>MQIRPRLRHSAQQKRSPRDAPPGCALQRTPYCTLLLCLHADYYSIITIPFMKTQAVWRWAKTQYSGHVLLALFCSRLAQYDQVLR</sequence>
<evidence type="ECO:0000313" key="3">
    <source>
        <dbReference type="Proteomes" id="UP000324222"/>
    </source>
</evidence>
<evidence type="ECO:0000256" key="1">
    <source>
        <dbReference type="SAM" id="MobiDB-lite"/>
    </source>
</evidence>
<evidence type="ECO:0000313" key="2">
    <source>
        <dbReference type="EMBL" id="MPD00718.1"/>
    </source>
</evidence>
<feature type="region of interest" description="Disordered" evidence="1">
    <location>
        <begin position="1"/>
        <end position="23"/>
    </location>
</feature>
<protein>
    <submittedName>
        <fullName evidence="2">Uncharacterized protein</fullName>
    </submittedName>
</protein>
<dbReference type="Proteomes" id="UP000324222">
    <property type="component" value="Unassembled WGS sequence"/>
</dbReference>
<organism evidence="2 3">
    <name type="scientific">Portunus trituberculatus</name>
    <name type="common">Swimming crab</name>
    <name type="synonym">Neptunus trituberculatus</name>
    <dbReference type="NCBI Taxonomy" id="210409"/>
    <lineage>
        <taxon>Eukaryota</taxon>
        <taxon>Metazoa</taxon>
        <taxon>Ecdysozoa</taxon>
        <taxon>Arthropoda</taxon>
        <taxon>Crustacea</taxon>
        <taxon>Multicrustacea</taxon>
        <taxon>Malacostraca</taxon>
        <taxon>Eumalacostraca</taxon>
        <taxon>Eucarida</taxon>
        <taxon>Decapoda</taxon>
        <taxon>Pleocyemata</taxon>
        <taxon>Brachyura</taxon>
        <taxon>Eubrachyura</taxon>
        <taxon>Portunoidea</taxon>
        <taxon>Portunidae</taxon>
        <taxon>Portuninae</taxon>
        <taxon>Portunus</taxon>
    </lineage>
</organism>
<gene>
    <name evidence="2" type="ORF">E2C01_096211</name>
</gene>
<dbReference type="AlphaFoldDB" id="A0A5B7K5Z6"/>
<name>A0A5B7K5Z6_PORTR</name>
<proteinExistence type="predicted"/>
<feature type="compositionally biased region" description="Basic residues" evidence="1">
    <location>
        <begin position="1"/>
        <end position="12"/>
    </location>
</feature>